<reference evidence="8" key="1">
    <citation type="submission" date="2013-10" db="EMBL/GenBank/DDBJ databases">
        <title>Genome sequencing of Onchocerca volvulus.</title>
        <authorList>
            <person name="Cotton J."/>
            <person name="Tsai J."/>
            <person name="Stanley E."/>
            <person name="Tracey A."/>
            <person name="Holroyd N."/>
            <person name="Lustigman S."/>
            <person name="Berriman M."/>
        </authorList>
    </citation>
    <scope>NUCLEOTIDE SEQUENCE</scope>
</reference>
<dbReference type="CDD" id="cd00033">
    <property type="entry name" value="CCP"/>
    <property type="match status" value="1"/>
</dbReference>
<evidence type="ECO:0000313" key="7">
    <source>
        <dbReference type="EnsemblMetazoa" id="OVOC3613.1"/>
    </source>
</evidence>
<dbReference type="SMART" id="SM00032">
    <property type="entry name" value="CCP"/>
    <property type="match status" value="2"/>
</dbReference>
<keyword evidence="1 4" id="KW-0768">Sushi</keyword>
<organism evidence="7 8">
    <name type="scientific">Onchocerca volvulus</name>
    <dbReference type="NCBI Taxonomy" id="6282"/>
    <lineage>
        <taxon>Eukaryota</taxon>
        <taxon>Metazoa</taxon>
        <taxon>Ecdysozoa</taxon>
        <taxon>Nematoda</taxon>
        <taxon>Chromadorea</taxon>
        <taxon>Rhabditida</taxon>
        <taxon>Spirurina</taxon>
        <taxon>Spiruromorpha</taxon>
        <taxon>Filarioidea</taxon>
        <taxon>Onchocercidae</taxon>
        <taxon>Onchocerca</taxon>
    </lineage>
</organism>
<dbReference type="PROSITE" id="PS50923">
    <property type="entry name" value="SUSHI"/>
    <property type="match status" value="1"/>
</dbReference>
<dbReference type="Gene3D" id="2.10.70.10">
    <property type="entry name" value="Complement Module, domain 1"/>
    <property type="match status" value="1"/>
</dbReference>
<dbReference type="InterPro" id="IPR051503">
    <property type="entry name" value="ComplSys_Reg/VirEntry_Med"/>
</dbReference>
<evidence type="ECO:0000313" key="8">
    <source>
        <dbReference type="Proteomes" id="UP000024404"/>
    </source>
</evidence>
<dbReference type="PANTHER" id="PTHR45785">
    <property type="entry name" value="COMPLEMENT FACTOR H-RELATED"/>
    <property type="match status" value="1"/>
</dbReference>
<accession>A0A8R1TRJ6</accession>
<evidence type="ECO:0000256" key="2">
    <source>
        <dbReference type="ARBA" id="ARBA00022729"/>
    </source>
</evidence>
<keyword evidence="3 4" id="KW-1015">Disulfide bond</keyword>
<comment type="caution">
    <text evidence="4">Lacks conserved residue(s) required for the propagation of feature annotation.</text>
</comment>
<dbReference type="EnsemblMetazoa" id="OVOC3613.1">
    <property type="protein sequence ID" value="OVOC3613.1"/>
    <property type="gene ID" value="WBGene00240422"/>
</dbReference>
<dbReference type="InterPro" id="IPR000436">
    <property type="entry name" value="Sushi_SCR_CCP_dom"/>
</dbReference>
<dbReference type="InterPro" id="IPR035976">
    <property type="entry name" value="Sushi/SCR/CCP_sf"/>
</dbReference>
<dbReference type="PANTHER" id="PTHR45785:SF7">
    <property type="entry name" value="COMPLEMENT FACTOR H"/>
    <property type="match status" value="1"/>
</dbReference>
<dbReference type="GO" id="GO:0005615">
    <property type="term" value="C:extracellular space"/>
    <property type="evidence" value="ECO:0007669"/>
    <property type="project" value="TreeGrafter"/>
</dbReference>
<evidence type="ECO:0000256" key="1">
    <source>
        <dbReference type="ARBA" id="ARBA00022659"/>
    </source>
</evidence>
<evidence type="ECO:0000256" key="5">
    <source>
        <dbReference type="SAM" id="SignalP"/>
    </source>
</evidence>
<feature type="disulfide bond" evidence="4">
    <location>
        <begin position="65"/>
        <end position="92"/>
    </location>
</feature>
<dbReference type="GO" id="GO:0001851">
    <property type="term" value="F:complement component C3b binding"/>
    <property type="evidence" value="ECO:0007669"/>
    <property type="project" value="TreeGrafter"/>
</dbReference>
<evidence type="ECO:0000256" key="3">
    <source>
        <dbReference type="ARBA" id="ARBA00023157"/>
    </source>
</evidence>
<dbReference type="AlphaFoldDB" id="A0A8R1TRJ6"/>
<feature type="domain" description="Sushi" evidence="6">
    <location>
        <begin position="32"/>
        <end position="94"/>
    </location>
</feature>
<dbReference type="Proteomes" id="UP000024404">
    <property type="component" value="Unassembled WGS sequence"/>
</dbReference>
<dbReference type="GO" id="GO:0006956">
    <property type="term" value="P:complement activation"/>
    <property type="evidence" value="ECO:0007669"/>
    <property type="project" value="TreeGrafter"/>
</dbReference>
<sequence>MQLGMALKFAVPIILVLYAYSQKGFAGDFDSVHCEPLKKVENGKILYPRMNHIQIKMGDLLHLSCNPPYVIEGNPSTTCCYNGKWRPLLGTCKLPQKPVDFCQPYVYNKSMSLHYNAVLKKIPLNTTIVLECPYGQRIQGNSISKCVKGIWQPTLGTCVEED</sequence>
<feature type="chain" id="PRO_5045825851" description="Sushi domain-containing protein" evidence="5">
    <location>
        <begin position="27"/>
        <end position="162"/>
    </location>
</feature>
<keyword evidence="2 5" id="KW-0732">Signal</keyword>
<dbReference type="SUPFAM" id="SSF57535">
    <property type="entry name" value="Complement control module/SCR domain"/>
    <property type="match status" value="2"/>
</dbReference>
<name>A0A8R1TRJ6_ONCVO</name>
<reference evidence="7" key="2">
    <citation type="submission" date="2022-06" db="UniProtKB">
        <authorList>
            <consortium name="EnsemblMetazoa"/>
        </authorList>
    </citation>
    <scope>IDENTIFICATION</scope>
</reference>
<feature type="signal peptide" evidence="5">
    <location>
        <begin position="1"/>
        <end position="26"/>
    </location>
</feature>
<evidence type="ECO:0000259" key="6">
    <source>
        <dbReference type="PROSITE" id="PS50923"/>
    </source>
</evidence>
<dbReference type="Pfam" id="PF00084">
    <property type="entry name" value="Sushi"/>
    <property type="match status" value="1"/>
</dbReference>
<dbReference type="EMBL" id="CMVM020000119">
    <property type="status" value="NOT_ANNOTATED_CDS"/>
    <property type="molecule type" value="Genomic_DNA"/>
</dbReference>
<proteinExistence type="predicted"/>
<evidence type="ECO:0000256" key="4">
    <source>
        <dbReference type="PROSITE-ProRule" id="PRU00302"/>
    </source>
</evidence>
<keyword evidence="8" id="KW-1185">Reference proteome</keyword>
<protein>
    <recommendedName>
        <fullName evidence="6">Sushi domain-containing protein</fullName>
    </recommendedName>
</protein>